<comment type="caution">
    <text evidence="1">The sequence shown here is derived from an EMBL/GenBank/DDBJ whole genome shotgun (WGS) entry which is preliminary data.</text>
</comment>
<gene>
    <name evidence="1" type="ORF">OS493_016768</name>
</gene>
<proteinExistence type="predicted"/>
<accession>A0A9W9Z0M1</accession>
<dbReference type="Proteomes" id="UP001163046">
    <property type="component" value="Unassembled WGS sequence"/>
</dbReference>
<dbReference type="EMBL" id="MU826834">
    <property type="protein sequence ID" value="KAJ7372845.1"/>
    <property type="molecule type" value="Genomic_DNA"/>
</dbReference>
<dbReference type="AlphaFoldDB" id="A0A9W9Z0M1"/>
<sequence>MLRIPLSCVLDIHAIGVLHTRVIHQLMDTVAMPTLLSVAPRQILSPIVVTDIHLLLQKPVPSLFMGKHDRADPEDLGHEQCFRTCSGKDLRSVFRCRST</sequence>
<protein>
    <submittedName>
        <fullName evidence="1">Uncharacterized protein</fullName>
    </submittedName>
</protein>
<evidence type="ECO:0000313" key="1">
    <source>
        <dbReference type="EMBL" id="KAJ7372845.1"/>
    </source>
</evidence>
<evidence type="ECO:0000313" key="2">
    <source>
        <dbReference type="Proteomes" id="UP001163046"/>
    </source>
</evidence>
<organism evidence="1 2">
    <name type="scientific">Desmophyllum pertusum</name>
    <dbReference type="NCBI Taxonomy" id="174260"/>
    <lineage>
        <taxon>Eukaryota</taxon>
        <taxon>Metazoa</taxon>
        <taxon>Cnidaria</taxon>
        <taxon>Anthozoa</taxon>
        <taxon>Hexacorallia</taxon>
        <taxon>Scleractinia</taxon>
        <taxon>Caryophylliina</taxon>
        <taxon>Caryophylliidae</taxon>
        <taxon>Desmophyllum</taxon>
    </lineage>
</organism>
<name>A0A9W9Z0M1_9CNID</name>
<keyword evidence="2" id="KW-1185">Reference proteome</keyword>
<reference evidence="1" key="1">
    <citation type="submission" date="2023-01" db="EMBL/GenBank/DDBJ databases">
        <title>Genome assembly of the deep-sea coral Lophelia pertusa.</title>
        <authorList>
            <person name="Herrera S."/>
            <person name="Cordes E."/>
        </authorList>
    </citation>
    <scope>NUCLEOTIDE SEQUENCE</scope>
    <source>
        <strain evidence="1">USNM1676648</strain>
        <tissue evidence="1">Polyp</tissue>
    </source>
</reference>